<evidence type="ECO:0000313" key="4">
    <source>
        <dbReference type="EMBL" id="OFW56890.1"/>
    </source>
</evidence>
<dbReference type="Gene3D" id="3.10.580.10">
    <property type="entry name" value="CBS-domain"/>
    <property type="match status" value="1"/>
</dbReference>
<dbReference type="AlphaFoldDB" id="A0A1F2WJ60"/>
<gene>
    <name evidence="4" type="ORF">A2Y75_06920</name>
</gene>
<evidence type="ECO:0000259" key="3">
    <source>
        <dbReference type="PROSITE" id="PS51371"/>
    </source>
</evidence>
<dbReference type="SUPFAM" id="SSF54631">
    <property type="entry name" value="CBS-domain pair"/>
    <property type="match status" value="1"/>
</dbReference>
<dbReference type="CDD" id="cd02205">
    <property type="entry name" value="CBS_pair_SF"/>
    <property type="match status" value="1"/>
</dbReference>
<dbReference type="SMART" id="SM00116">
    <property type="entry name" value="CBS"/>
    <property type="match status" value="2"/>
</dbReference>
<dbReference type="Pfam" id="PF00571">
    <property type="entry name" value="CBS"/>
    <property type="match status" value="2"/>
</dbReference>
<dbReference type="PANTHER" id="PTHR43080">
    <property type="entry name" value="CBS DOMAIN-CONTAINING PROTEIN CBSX3, MITOCHONDRIAL"/>
    <property type="match status" value="1"/>
</dbReference>
<dbReference type="EMBL" id="MELK01000040">
    <property type="protein sequence ID" value="OFW56890.1"/>
    <property type="molecule type" value="Genomic_DNA"/>
</dbReference>
<sequence>MCRGNRASSSLLCAIKSYILIKLTEFERDAMLVRDAMNRNPLKINDNATVKEAVEILALHQAVDLIIVGQRECVVGMAGVEEMLRLLIPEFDQLLEDDAHPIKLQPYRRTSDALPRTKVSEVMRKAEVLLDPNQTLQSALRLLLKEGGRTLPVVAEGRLVGGLSASDLVRSLMWRHQVAPSMLRPAEERRKRGV</sequence>
<reference evidence="4 5" key="1">
    <citation type="journal article" date="2016" name="Nat. Commun.">
        <title>Thousands of microbial genomes shed light on interconnected biogeochemical processes in an aquifer system.</title>
        <authorList>
            <person name="Anantharaman K."/>
            <person name="Brown C.T."/>
            <person name="Hug L.A."/>
            <person name="Sharon I."/>
            <person name="Castelle C.J."/>
            <person name="Probst A.J."/>
            <person name="Thomas B.C."/>
            <person name="Singh A."/>
            <person name="Wilkins M.J."/>
            <person name="Karaoz U."/>
            <person name="Brodie E.L."/>
            <person name="Williams K.H."/>
            <person name="Hubbard S.S."/>
            <person name="Banfield J.F."/>
        </authorList>
    </citation>
    <scope>NUCLEOTIDE SEQUENCE [LARGE SCALE GENOMIC DNA]</scope>
</reference>
<dbReference type="Proteomes" id="UP000177876">
    <property type="component" value="Unassembled WGS sequence"/>
</dbReference>
<evidence type="ECO:0000313" key="5">
    <source>
        <dbReference type="Proteomes" id="UP000177876"/>
    </source>
</evidence>
<dbReference type="PANTHER" id="PTHR43080:SF2">
    <property type="entry name" value="CBS DOMAIN-CONTAINING PROTEIN"/>
    <property type="match status" value="1"/>
</dbReference>
<evidence type="ECO:0000256" key="2">
    <source>
        <dbReference type="PROSITE-ProRule" id="PRU00703"/>
    </source>
</evidence>
<evidence type="ECO:0000256" key="1">
    <source>
        <dbReference type="ARBA" id="ARBA00023122"/>
    </source>
</evidence>
<keyword evidence="1 2" id="KW-0129">CBS domain</keyword>
<dbReference type="STRING" id="1797197.A2Y75_06920"/>
<proteinExistence type="predicted"/>
<dbReference type="InterPro" id="IPR051257">
    <property type="entry name" value="Diverse_CBS-Domain"/>
</dbReference>
<dbReference type="InterPro" id="IPR046342">
    <property type="entry name" value="CBS_dom_sf"/>
</dbReference>
<dbReference type="PROSITE" id="PS51371">
    <property type="entry name" value="CBS"/>
    <property type="match status" value="1"/>
</dbReference>
<dbReference type="InterPro" id="IPR000644">
    <property type="entry name" value="CBS_dom"/>
</dbReference>
<protein>
    <recommendedName>
        <fullName evidence="3">CBS domain-containing protein</fullName>
    </recommendedName>
</protein>
<comment type="caution">
    <text evidence="4">The sequence shown here is derived from an EMBL/GenBank/DDBJ whole genome shotgun (WGS) entry which is preliminary data.</text>
</comment>
<accession>A0A1F2WJ60</accession>
<organism evidence="4 5">
    <name type="scientific">Candidatus Solincola sediminis</name>
    <dbReference type="NCBI Taxonomy" id="1797199"/>
    <lineage>
        <taxon>Bacteria</taxon>
        <taxon>Bacillati</taxon>
        <taxon>Actinomycetota</taxon>
        <taxon>Candidatus Geothermincolia</taxon>
        <taxon>Candidatus Geothermincolales</taxon>
        <taxon>Candidatus Geothermincolaceae</taxon>
        <taxon>Candidatus Solincola</taxon>
    </lineage>
</organism>
<name>A0A1F2WJ60_9ACTN</name>
<feature type="domain" description="CBS" evidence="3">
    <location>
        <begin position="123"/>
        <end position="181"/>
    </location>
</feature>